<keyword evidence="3" id="KW-1185">Reference proteome</keyword>
<evidence type="ECO:0000313" key="2">
    <source>
        <dbReference type="EMBL" id="CAH0400614.1"/>
    </source>
</evidence>
<accession>A0ABN8B1H7</accession>
<reference evidence="2" key="1">
    <citation type="submission" date="2021-12" db="EMBL/GenBank/DDBJ databases">
        <authorList>
            <person name="King R."/>
        </authorList>
    </citation>
    <scope>NUCLEOTIDE SEQUENCE</scope>
</reference>
<feature type="domain" description="Zinc finger CHCC-type" evidence="1">
    <location>
        <begin position="72"/>
        <end position="107"/>
    </location>
</feature>
<dbReference type="Proteomes" id="UP001153292">
    <property type="component" value="Chromosome 17"/>
</dbReference>
<dbReference type="Gene3D" id="2.60.260.40">
    <property type="entry name" value="q5lls5 like domains"/>
    <property type="match status" value="1"/>
</dbReference>
<dbReference type="InterPro" id="IPR019401">
    <property type="entry name" value="Znf_CHCC"/>
</dbReference>
<dbReference type="EMBL" id="OU963910">
    <property type="protein sequence ID" value="CAH0400614.1"/>
    <property type="molecule type" value="Genomic_DNA"/>
</dbReference>
<dbReference type="PANTHER" id="PTHR13156">
    <property type="entry name" value="NADH-UBIQUINONE OXIDOREDUCTASE 13 KD-A SUBUNIT"/>
    <property type="match status" value="1"/>
</dbReference>
<proteinExistence type="predicted"/>
<dbReference type="Pfam" id="PF10276">
    <property type="entry name" value="zf-CHCC"/>
    <property type="match status" value="1"/>
</dbReference>
<dbReference type="PANTHER" id="PTHR13156:SF0">
    <property type="entry name" value="NADH DEHYDROGENASE [UBIQUINONE] IRON-SULFUR PROTEIN 6, MITOCHONDRIAL"/>
    <property type="match status" value="1"/>
</dbReference>
<evidence type="ECO:0000259" key="1">
    <source>
        <dbReference type="Pfam" id="PF10276"/>
    </source>
</evidence>
<gene>
    <name evidence="2" type="ORF">CHILSU_LOCUS3808</name>
</gene>
<organism evidence="2 3">
    <name type="scientific">Chilo suppressalis</name>
    <name type="common">Asiatic rice borer moth</name>
    <dbReference type="NCBI Taxonomy" id="168631"/>
    <lineage>
        <taxon>Eukaryota</taxon>
        <taxon>Metazoa</taxon>
        <taxon>Ecdysozoa</taxon>
        <taxon>Arthropoda</taxon>
        <taxon>Hexapoda</taxon>
        <taxon>Insecta</taxon>
        <taxon>Pterygota</taxon>
        <taxon>Neoptera</taxon>
        <taxon>Endopterygota</taxon>
        <taxon>Lepidoptera</taxon>
        <taxon>Glossata</taxon>
        <taxon>Ditrysia</taxon>
        <taxon>Pyraloidea</taxon>
        <taxon>Crambidae</taxon>
        <taxon>Crambinae</taxon>
        <taxon>Chilo</taxon>
    </lineage>
</organism>
<name>A0ABN8B1H7_CHISP</name>
<protein>
    <recommendedName>
        <fullName evidence="1">Zinc finger CHCC-type domain-containing protein</fullName>
    </recommendedName>
</protein>
<evidence type="ECO:0000313" key="3">
    <source>
        <dbReference type="Proteomes" id="UP001153292"/>
    </source>
</evidence>
<sequence length="113" mass="12605">MVKAAAEVSIIDGSTWKPLLMLQIVDVCTHTGQKWDSNDYRLARFNLAQKLINKSWAVNLIAEIPPREVPDRVVWCDGGSGAEGHPKIYINLDKPGPNTCGYCGLRFVKKDLH</sequence>